<keyword evidence="3" id="KW-1185">Reference proteome</keyword>
<organism evidence="2 3">
    <name type="scientific">Tritrichomonas musculus</name>
    <dbReference type="NCBI Taxonomy" id="1915356"/>
    <lineage>
        <taxon>Eukaryota</taxon>
        <taxon>Metamonada</taxon>
        <taxon>Parabasalia</taxon>
        <taxon>Tritrichomonadida</taxon>
        <taxon>Tritrichomonadidae</taxon>
        <taxon>Tritrichomonas</taxon>
    </lineage>
</organism>
<protein>
    <recommendedName>
        <fullName evidence="4">Non-specific serine/threonine protein kinase</fullName>
    </recommendedName>
</protein>
<evidence type="ECO:0008006" key="4">
    <source>
        <dbReference type="Google" id="ProtNLM"/>
    </source>
</evidence>
<evidence type="ECO:0000256" key="1">
    <source>
        <dbReference type="SAM" id="MobiDB-lite"/>
    </source>
</evidence>
<comment type="caution">
    <text evidence="2">The sequence shown here is derived from an EMBL/GenBank/DDBJ whole genome shotgun (WGS) entry which is preliminary data.</text>
</comment>
<evidence type="ECO:0000313" key="2">
    <source>
        <dbReference type="EMBL" id="KAK8900629.1"/>
    </source>
</evidence>
<proteinExistence type="predicted"/>
<reference evidence="2 3" key="1">
    <citation type="submission" date="2024-04" db="EMBL/GenBank/DDBJ databases">
        <title>Tritrichomonas musculus Genome.</title>
        <authorList>
            <person name="Alves-Ferreira E."/>
            <person name="Grigg M."/>
            <person name="Lorenzi H."/>
            <person name="Galac M."/>
        </authorList>
    </citation>
    <scope>NUCLEOTIDE SEQUENCE [LARGE SCALE GENOMIC DNA]</scope>
    <source>
        <strain evidence="2 3">EAF2021</strain>
    </source>
</reference>
<sequence>MSSRTTSFSTKIKDLTTIDLFFANLARDSAHDANNIIQLGINITSIKKDITDYETEILNELENYPAPNSSIYLSIATFESFILSDPSFILNRVSQFFPRFVDSSNPKDIFSFFPKVPVAEDSLIFYLISYFSDAVFTYLAYLCIENQTALSQQNVDMLLSRCFTYYQPIPETNTLQYKVYLMMIQRNRKIIDYICQNDFFQSFSLQFNQNFQKHLNSPETLILYFNSINGLSFNSDNFSMIKDTLQQFLRLFDLYSKRIEVIGALCDSLYFILPQTKNFIDYDFIHKLEKKVEPYIKRLKESVSKLFGVIHYLQFTKKQLKLFERLFLNRIRKPEKVKFALFYILALFQPLETVTFNSNPELISLISEISAHMLEASVKNNDEKEFARVFSKLAYIDLSKFVNQWLPELLNGDNHQKYVAFLILEKILNPLNKEQSMIFSNENCQKYLTNIIKQVDRFTALYFTNENSLTFSNKSDFSLHYPCIKELMSKVRYPSELIERNKLEIPTKVLYFLLFLNNIDPIEQLNLAVVDKLKNSEHSCEDSLNQITKKFNFTHTSYGSIYQKLHINFGKFSKTKKLSFLLPFLQILPIMFHYSMNPNEYTQPLLTLILCNDVQIAVSASIVYELLLISFPNYSAFFINELVQLVKKQKKLKSTQLHRICFVFYHCLNISKNSLESSLDLIQEFSDYIAFNGLCSEHPETRLLSLEIMKSSTIFQQNKENTLKHFIEKNSNKIIQKAFISLLSEFSTDPVSVDQFPMISFMEALESPFILLWRFYFCALTSELINDENEAELVISVRESFIEHVNSMDDFIDNKSDIYFNSMKLLFLFSSSTNSFPISNNALLQKTWMSQTDEINQMIESYILSLISKKLENVCVFLLSFDFSSLHSDSLSDAISVFLEIEHNDTSLAILATFFHHISVQPFFETELQKMTINGQIIQLFTLLDSRLPIIAMNLTSVLNTSQLTSPNSNSKRSSKGSKRSSKSAKNKEDQSHKSEINKEENVHNTISNFLIFRGNFYKYLAKTRMIKALGPIPRCATPGPIEKDLISPILSKQSFFELLFQLSMSEKYETRIASRFCLSYFVSLGPLFQDDKAFSPTFFVNCMKIAKEQPLFLQYFLSNHLTILLKKFLMNSLTLPSVEEASIYLHAISAQFIPPGKKYSFVTSDDIFLYDQINDGDPQLAHFIYSETGTILLVGLIFLTHSSIHTRQASMRILAQLTPIICILHGDSTNQKLLFLMNGLKKMIDAISSDSDSIRLQFAIELSSCFSNVFSFATEQVIYKTFFALPKVWQARKCCRRDQIIAILTPWMTNVIFDLKSRSVVKNPSKFFVYFTQYSFVINLCECMNETEAEMSDSIINTNVESGMLRLWKELVMKPADENNLKKNISFLALAVCDIASSKSSLRKLATKIMTYLYRLSKKTINFVIPLISYSNWFFHHVQLGRFEEISDMSEYLKNGIGKRVEIDFEKANSKCNKSVDFALDVLENFVREDNIPFTFDNLCIVLAYCLTHINQKKAFDLLRTLGKVLKSSFDSGIPAVLRDVCELLDRIASVPFESLQFVTSKSDDQPLRLLQSRTVLVSSILELFIQVLTYFSADDDKTFEIELLAWGLTCGDLPVAARALDLYELKFATTETVFISHLIESLCIVIRCWMTSPSNELATVHSAQYIISVLRLIKNICGLLKEQNILQHYSIFYWITISILCIKGDIYPLVLNDCLLLMTDLLDNRIIEKKSPFSGDFTDFEPLLVPIVLNCNDLRILYSFIISLILKAPKELLSSDNDYSLYVILTAPLICYSLESSSALNHICSMTQFKALIERISDLYIGTHISTLCKQIINGEQHSFTVQEFSFNLIHNLNSLTKSDRLEKAALLLSGLVRHASIIKNDSLFELGSALLSVLPSKEMVEGLSSLTYEATMNQIYEVTSSKIRLLQAISNFSNKSTIVDQNDLKEKKHIEMQIQWETYIGRIQDFVSKKLHQLFRETERVVKVVFDSIDTFPQIIPIEEQFLQCECFNKVMGFCSRIHVNPQSNWAFSLYCANELTEFKAQDTDFPDLQLDAFFEKEIVSVMKDVKLKNKNVSSITSLDGNSTDFDNSSEDIYNIDEEEEMVDSSNSEGNNNDTHDDNKKNHTEVVLINDNVLFTDGEGESLTYFVKLDAFIPKLDDVDSIFTFDDGKDFAIVSPS</sequence>
<feature type="compositionally biased region" description="Basic residues" evidence="1">
    <location>
        <begin position="973"/>
        <end position="985"/>
    </location>
</feature>
<gene>
    <name evidence="2" type="ORF">M9Y10_002958</name>
</gene>
<feature type="region of interest" description="Disordered" evidence="1">
    <location>
        <begin position="963"/>
        <end position="999"/>
    </location>
</feature>
<feature type="compositionally biased region" description="Basic and acidic residues" evidence="1">
    <location>
        <begin position="986"/>
        <end position="999"/>
    </location>
</feature>
<dbReference type="EMBL" id="JAPFFF010000001">
    <property type="protein sequence ID" value="KAK8900629.1"/>
    <property type="molecule type" value="Genomic_DNA"/>
</dbReference>
<accession>A0ABR2LBD3</accession>
<feature type="region of interest" description="Disordered" evidence="1">
    <location>
        <begin position="2103"/>
        <end position="2125"/>
    </location>
</feature>
<name>A0ABR2LBD3_9EUKA</name>
<dbReference type="Proteomes" id="UP001470230">
    <property type="component" value="Unassembled WGS sequence"/>
</dbReference>
<evidence type="ECO:0000313" key="3">
    <source>
        <dbReference type="Proteomes" id="UP001470230"/>
    </source>
</evidence>